<feature type="compositionally biased region" description="Basic and acidic residues" evidence="1">
    <location>
        <begin position="199"/>
        <end position="211"/>
    </location>
</feature>
<evidence type="ECO:0000313" key="2">
    <source>
        <dbReference type="EMBL" id="KAG9969959.1"/>
    </source>
</evidence>
<accession>A0A9P8JNZ2</accession>
<feature type="compositionally biased region" description="Polar residues" evidence="1">
    <location>
        <begin position="96"/>
        <end position="106"/>
    </location>
</feature>
<reference evidence="2" key="1">
    <citation type="journal article" date="2021" name="J Fungi (Basel)">
        <title>Virulence traits and population genomics of the black yeast Aureobasidium melanogenum.</title>
        <authorList>
            <person name="Cernosa A."/>
            <person name="Sun X."/>
            <person name="Gostincar C."/>
            <person name="Fang C."/>
            <person name="Gunde-Cimerman N."/>
            <person name="Song Z."/>
        </authorList>
    </citation>
    <scope>NUCLEOTIDE SEQUENCE</scope>
    <source>
        <strain evidence="2">EXF-9298</strain>
    </source>
</reference>
<sequence>MFSTAASRAMPALLEDSDFDEVQDADCFNSYPDEDNFYEIPARLDVRSKRVTVGHCSPLLRDAYEERIASIDVEGDGDRNTDHHTFNNRMLLSVKNGHNNNRSARTCATRGSGRSSPLSSSSRESSGGASLLEMVSINDEDALSTLSSLIRADLTSTKNRRSLPPAQRTNNHGSVAKPELRRSERVRARNAADNARPTTNKDKTLSSEEVVHTPLPAVNYPLPTPARVSDAGASYPDLFDSTSRFLNSIKRQAYVSQDQLPSDVLD</sequence>
<proteinExistence type="predicted"/>
<dbReference type="AlphaFoldDB" id="A0A9P8JNZ2"/>
<feature type="region of interest" description="Disordered" evidence="1">
    <location>
        <begin position="157"/>
        <end position="222"/>
    </location>
</feature>
<feature type="non-terminal residue" evidence="2">
    <location>
        <position position="266"/>
    </location>
</feature>
<comment type="caution">
    <text evidence="2">The sequence shown here is derived from an EMBL/GenBank/DDBJ whole genome shotgun (WGS) entry which is preliminary data.</text>
</comment>
<dbReference type="EMBL" id="JAHFXS010003006">
    <property type="protein sequence ID" value="KAG9969959.1"/>
    <property type="molecule type" value="Genomic_DNA"/>
</dbReference>
<feature type="region of interest" description="Disordered" evidence="1">
    <location>
        <begin position="93"/>
        <end position="127"/>
    </location>
</feature>
<name>A0A9P8JNZ2_AURME</name>
<evidence type="ECO:0000313" key="3">
    <source>
        <dbReference type="Proteomes" id="UP000729357"/>
    </source>
</evidence>
<feature type="compositionally biased region" description="Basic and acidic residues" evidence="1">
    <location>
        <begin position="178"/>
        <end position="187"/>
    </location>
</feature>
<gene>
    <name evidence="2" type="ORF">KCU98_g14795</name>
</gene>
<reference evidence="2" key="2">
    <citation type="submission" date="2021-08" db="EMBL/GenBank/DDBJ databases">
        <authorList>
            <person name="Gostincar C."/>
            <person name="Sun X."/>
            <person name="Song Z."/>
            <person name="Gunde-Cimerman N."/>
        </authorList>
    </citation>
    <scope>NUCLEOTIDE SEQUENCE</scope>
    <source>
        <strain evidence="2">EXF-9298</strain>
    </source>
</reference>
<protein>
    <submittedName>
        <fullName evidence="2">Uncharacterized protein</fullName>
    </submittedName>
</protein>
<organism evidence="2 3">
    <name type="scientific">Aureobasidium melanogenum</name>
    <name type="common">Aureobasidium pullulans var. melanogenum</name>
    <dbReference type="NCBI Taxonomy" id="46634"/>
    <lineage>
        <taxon>Eukaryota</taxon>
        <taxon>Fungi</taxon>
        <taxon>Dikarya</taxon>
        <taxon>Ascomycota</taxon>
        <taxon>Pezizomycotina</taxon>
        <taxon>Dothideomycetes</taxon>
        <taxon>Dothideomycetidae</taxon>
        <taxon>Dothideales</taxon>
        <taxon>Saccotheciaceae</taxon>
        <taxon>Aureobasidium</taxon>
    </lineage>
</organism>
<keyword evidence="3" id="KW-1185">Reference proteome</keyword>
<evidence type="ECO:0000256" key="1">
    <source>
        <dbReference type="SAM" id="MobiDB-lite"/>
    </source>
</evidence>
<feature type="compositionally biased region" description="Low complexity" evidence="1">
    <location>
        <begin position="110"/>
        <end position="127"/>
    </location>
</feature>
<dbReference type="Proteomes" id="UP000729357">
    <property type="component" value="Unassembled WGS sequence"/>
</dbReference>